<dbReference type="Pfam" id="PF19289">
    <property type="entry name" value="PmbA_TldD_3rd"/>
    <property type="match status" value="1"/>
</dbReference>
<dbReference type="GO" id="GO:0006508">
    <property type="term" value="P:proteolysis"/>
    <property type="evidence" value="ECO:0007669"/>
    <property type="project" value="InterPro"/>
</dbReference>
<proteinExistence type="inferred from homology"/>
<dbReference type="GO" id="GO:0005829">
    <property type="term" value="C:cytosol"/>
    <property type="evidence" value="ECO:0007669"/>
    <property type="project" value="TreeGrafter"/>
</dbReference>
<evidence type="ECO:0000256" key="1">
    <source>
        <dbReference type="ARBA" id="ARBA00005836"/>
    </source>
</evidence>
<dbReference type="InterPro" id="IPR051463">
    <property type="entry name" value="Peptidase_U62_metallo"/>
</dbReference>
<evidence type="ECO:0000259" key="2">
    <source>
        <dbReference type="Pfam" id="PF19289"/>
    </source>
</evidence>
<dbReference type="Gene3D" id="3.30.2290.10">
    <property type="entry name" value="PmbA/TldD superfamily"/>
    <property type="match status" value="1"/>
</dbReference>
<dbReference type="InterPro" id="IPR036059">
    <property type="entry name" value="TldD/PmbA_sf"/>
</dbReference>
<evidence type="ECO:0000313" key="5">
    <source>
        <dbReference type="Proteomes" id="UP000192660"/>
    </source>
</evidence>
<evidence type="ECO:0000259" key="3">
    <source>
        <dbReference type="Pfam" id="PF19290"/>
    </source>
</evidence>
<dbReference type="Proteomes" id="UP000192660">
    <property type="component" value="Unassembled WGS sequence"/>
</dbReference>
<accession>A0A1W1WC53</accession>
<keyword evidence="5" id="KW-1185">Reference proteome</keyword>
<dbReference type="AlphaFoldDB" id="A0A1W1WC53"/>
<feature type="domain" description="Metalloprotease TldD/E central" evidence="3">
    <location>
        <begin position="123"/>
        <end position="229"/>
    </location>
</feature>
<dbReference type="RefSeq" id="WP_084661082.1">
    <property type="nucleotide sequence ID" value="NZ_FWWY01000001.1"/>
</dbReference>
<dbReference type="InterPro" id="IPR025502">
    <property type="entry name" value="TldD"/>
</dbReference>
<comment type="similarity">
    <text evidence="1">Belongs to the peptidase U62 family.</text>
</comment>
<dbReference type="InterPro" id="IPR045570">
    <property type="entry name" value="Metalloprtase-TldD/E_cen_dom"/>
</dbReference>
<protein>
    <submittedName>
        <fullName evidence="4">TldD protein</fullName>
    </submittedName>
</protein>
<feature type="domain" description="Metalloprotease TldD/E C-terminal" evidence="2">
    <location>
        <begin position="237"/>
        <end position="470"/>
    </location>
</feature>
<dbReference type="Pfam" id="PF19290">
    <property type="entry name" value="PmbA_TldD_2nd"/>
    <property type="match status" value="1"/>
</dbReference>
<dbReference type="InterPro" id="IPR045569">
    <property type="entry name" value="Metalloprtase-TldD/E_C"/>
</dbReference>
<dbReference type="PIRSF" id="PIRSF004919">
    <property type="entry name" value="TldD"/>
    <property type="match status" value="1"/>
</dbReference>
<gene>
    <name evidence="4" type="ORF">SAMN00768000_1327</name>
</gene>
<dbReference type="PANTHER" id="PTHR30624">
    <property type="entry name" value="UNCHARACTERIZED PROTEIN TLDD AND PMBA"/>
    <property type="match status" value="1"/>
</dbReference>
<name>A0A1W1WC53_SULTA</name>
<dbReference type="EMBL" id="FWWY01000001">
    <property type="protein sequence ID" value="SMC03881.1"/>
    <property type="molecule type" value="Genomic_DNA"/>
</dbReference>
<organism evidence="4 5">
    <name type="scientific">Sulfobacillus thermosulfidooxidans (strain DSM 9293 / VKM B-1269 / AT-1)</name>
    <dbReference type="NCBI Taxonomy" id="929705"/>
    <lineage>
        <taxon>Bacteria</taxon>
        <taxon>Bacillati</taxon>
        <taxon>Bacillota</taxon>
        <taxon>Clostridia</taxon>
        <taxon>Eubacteriales</taxon>
        <taxon>Clostridiales Family XVII. Incertae Sedis</taxon>
        <taxon>Sulfobacillus</taxon>
    </lineage>
</organism>
<dbReference type="STRING" id="28034.BFX07_14660"/>
<evidence type="ECO:0000313" key="4">
    <source>
        <dbReference type="EMBL" id="SMC03881.1"/>
    </source>
</evidence>
<dbReference type="PANTHER" id="PTHR30624:SF0">
    <property type="entry name" value="METALLOPROTEASE SLR0863"/>
    <property type="match status" value="1"/>
</dbReference>
<dbReference type="OrthoDB" id="9803213at2"/>
<sequence length="473" mass="51876">MWDRESLDESILSSLRALVASQEDVDYIEIRLEYNESTNLETLNDHVRHQAHVVEIGGNVRVFHQGAVGFVHFDGWDDLPRHINDAKLLAKWENSSSFPWGSQDSPAPADPVYSVQRLVTLENPLKVPLEDKIHLLLGYAELAHITHPLVKSVTGRYFDRYRHLWFADNRGSAIEQEKLDLGGNIVVMARNSNGTAQRGVSFGSSNDFGVLRNLDDQIKDAARSAVALLDAPEVEGGEYTVVVDPYLAGVFAHEAFGHLSEADGQVGDEGLLEQMVLGRKFGPPNLHIYDTGKDMGSRGYLPFDDEGVPAQDVDLIKDGVLVGRLHSRETAAHLGERPTGNARALHYRFPPIVRMRNTVIAPGDTAFADLFQGIKRGIYAKGTHGGQTNGELFTFLAAEAYLIEDGKITRPVRNAVLTGNVFSTLQQITAIGNDFTRYEGGGGCGKAGQMPLPVSHHAPSLRIERCVVGGRGR</sequence>
<dbReference type="InterPro" id="IPR035068">
    <property type="entry name" value="TldD/PmbA_N"/>
</dbReference>
<dbReference type="SUPFAM" id="SSF111283">
    <property type="entry name" value="Putative modulator of DNA gyrase, PmbA/TldD"/>
    <property type="match status" value="1"/>
</dbReference>
<dbReference type="GO" id="GO:0008237">
    <property type="term" value="F:metallopeptidase activity"/>
    <property type="evidence" value="ECO:0007669"/>
    <property type="project" value="InterPro"/>
</dbReference>
<reference evidence="5" key="1">
    <citation type="submission" date="2017-04" db="EMBL/GenBank/DDBJ databases">
        <authorList>
            <person name="Varghese N."/>
            <person name="Submissions S."/>
        </authorList>
    </citation>
    <scope>NUCLEOTIDE SEQUENCE [LARGE SCALE GENOMIC DNA]</scope>
    <source>
        <strain evidence="5">DSM 9293</strain>
    </source>
</reference>